<feature type="compositionally biased region" description="Basic and acidic residues" evidence="9">
    <location>
        <begin position="466"/>
        <end position="478"/>
    </location>
</feature>
<dbReference type="InterPro" id="IPR017956">
    <property type="entry name" value="AT_hook_DNA-bd_motif"/>
</dbReference>
<evidence type="ECO:0000256" key="6">
    <source>
        <dbReference type="ARBA" id="ARBA00023204"/>
    </source>
</evidence>
<dbReference type="SMART" id="SM00384">
    <property type="entry name" value="AT_hook"/>
    <property type="match status" value="3"/>
</dbReference>
<dbReference type="PANTHER" id="PTHR20208:SF10">
    <property type="entry name" value="STRUCTURE-SPECIFIC ENDONUCLEASE SUBUNIT SLX1"/>
    <property type="match status" value="1"/>
</dbReference>
<feature type="region of interest" description="Disordered" evidence="9">
    <location>
        <begin position="393"/>
        <end position="648"/>
    </location>
</feature>
<protein>
    <recommendedName>
        <fullName evidence="10">GIY-YIG domain-containing protein</fullName>
    </recommendedName>
</protein>
<keyword evidence="4 8" id="KW-0378">Hydrolase</keyword>
<reference evidence="11" key="1">
    <citation type="submission" date="2020-11" db="EMBL/GenBank/DDBJ databases">
        <authorList>
            <consortium name="DOE Joint Genome Institute"/>
            <person name="Ahrendt S."/>
            <person name="Riley R."/>
            <person name="Andreopoulos W."/>
            <person name="Labutti K."/>
            <person name="Pangilinan J."/>
            <person name="Ruiz-Duenas F.J."/>
            <person name="Barrasa J.M."/>
            <person name="Sanchez-Garcia M."/>
            <person name="Camarero S."/>
            <person name="Miyauchi S."/>
            <person name="Serrano A."/>
            <person name="Linde D."/>
            <person name="Babiker R."/>
            <person name="Drula E."/>
            <person name="Ayuso-Fernandez I."/>
            <person name="Pacheco R."/>
            <person name="Padilla G."/>
            <person name="Ferreira P."/>
            <person name="Barriuso J."/>
            <person name="Kellner H."/>
            <person name="Castanera R."/>
            <person name="Alfaro M."/>
            <person name="Ramirez L."/>
            <person name="Pisabarro A.G."/>
            <person name="Kuo A."/>
            <person name="Tritt A."/>
            <person name="Lipzen A."/>
            <person name="He G."/>
            <person name="Yan M."/>
            <person name="Ng V."/>
            <person name="Cullen D."/>
            <person name="Martin F."/>
            <person name="Rosso M.-N."/>
            <person name="Henrissat B."/>
            <person name="Hibbett D."/>
            <person name="Martinez A.T."/>
            <person name="Grigoriev I.V."/>
        </authorList>
    </citation>
    <scope>NUCLEOTIDE SEQUENCE</scope>
    <source>
        <strain evidence="11">MF-IS2</strain>
    </source>
</reference>
<dbReference type="AlphaFoldDB" id="A0A9P6C9E7"/>
<dbReference type="InterPro" id="IPR013083">
    <property type="entry name" value="Znf_RING/FYVE/PHD"/>
</dbReference>
<keyword evidence="3 8" id="KW-0227">DNA damage</keyword>
<organism evidence="11 12">
    <name type="scientific">Macrolepiota fuliginosa MF-IS2</name>
    <dbReference type="NCBI Taxonomy" id="1400762"/>
    <lineage>
        <taxon>Eukaryota</taxon>
        <taxon>Fungi</taxon>
        <taxon>Dikarya</taxon>
        <taxon>Basidiomycota</taxon>
        <taxon>Agaricomycotina</taxon>
        <taxon>Agaricomycetes</taxon>
        <taxon>Agaricomycetidae</taxon>
        <taxon>Agaricales</taxon>
        <taxon>Agaricineae</taxon>
        <taxon>Agaricaceae</taxon>
        <taxon>Macrolepiota</taxon>
    </lineage>
</organism>
<name>A0A9P6C9E7_9AGAR</name>
<gene>
    <name evidence="11" type="ORF">P691DRAFT_522268</name>
</gene>
<dbReference type="InterPro" id="IPR035901">
    <property type="entry name" value="GIY-YIG_endonuc_sf"/>
</dbReference>
<keyword evidence="7 8" id="KW-0539">Nucleus</keyword>
<dbReference type="InterPro" id="IPR000305">
    <property type="entry name" value="GIY-YIG_endonuc"/>
</dbReference>
<feature type="domain" description="GIY-YIG" evidence="10">
    <location>
        <begin position="9"/>
        <end position="91"/>
    </location>
</feature>
<comment type="function">
    <text evidence="8">Catalytic subunit of the SLX1-SLX4 structure-specific endonuclease that resolves DNA secondary structures generated during DNA repair and recombination. Has endonuclease activity towards branched DNA substrates, introducing single-strand cuts in duplex DNA close to junctions with ss-DNA.</text>
</comment>
<evidence type="ECO:0000313" key="12">
    <source>
        <dbReference type="Proteomes" id="UP000807342"/>
    </source>
</evidence>
<comment type="similarity">
    <text evidence="8">Belongs to the SLX1 family.</text>
</comment>
<feature type="compositionally biased region" description="Low complexity" evidence="9">
    <location>
        <begin position="420"/>
        <end position="430"/>
    </location>
</feature>
<evidence type="ECO:0000313" key="11">
    <source>
        <dbReference type="EMBL" id="KAF9453910.1"/>
    </source>
</evidence>
<dbReference type="GO" id="GO:0033557">
    <property type="term" value="C:Slx1-Slx4 complex"/>
    <property type="evidence" value="ECO:0007669"/>
    <property type="project" value="UniProtKB-UniRule"/>
</dbReference>
<dbReference type="InterPro" id="IPR027520">
    <property type="entry name" value="Slx1"/>
</dbReference>
<comment type="cofactor">
    <cofactor evidence="8">
        <name>a divalent metal cation</name>
        <dbReference type="ChEBI" id="CHEBI:60240"/>
    </cofactor>
</comment>
<dbReference type="GO" id="GO:0003677">
    <property type="term" value="F:DNA binding"/>
    <property type="evidence" value="ECO:0007669"/>
    <property type="project" value="InterPro"/>
</dbReference>
<dbReference type="PROSITE" id="PS50164">
    <property type="entry name" value="GIY_YIG"/>
    <property type="match status" value="1"/>
</dbReference>
<dbReference type="PANTHER" id="PTHR20208">
    <property type="entry name" value="STRUCTURE-SPECIFIC ENDONUCLEASE SUBUNIT SLX1"/>
    <property type="match status" value="1"/>
</dbReference>
<feature type="compositionally biased region" description="Basic residues" evidence="9">
    <location>
        <begin position="434"/>
        <end position="444"/>
    </location>
</feature>
<keyword evidence="6 8" id="KW-0234">DNA repair</keyword>
<evidence type="ECO:0000256" key="2">
    <source>
        <dbReference type="ARBA" id="ARBA00022759"/>
    </source>
</evidence>
<feature type="compositionally biased region" description="Polar residues" evidence="9">
    <location>
        <begin position="524"/>
        <end position="536"/>
    </location>
</feature>
<dbReference type="PRINTS" id="PR00929">
    <property type="entry name" value="ATHOOK"/>
</dbReference>
<dbReference type="Gene3D" id="3.30.40.10">
    <property type="entry name" value="Zinc/RING finger domain, C3HC4 (zinc finger)"/>
    <property type="match status" value="1"/>
</dbReference>
<proteinExistence type="inferred from homology"/>
<keyword evidence="5 8" id="KW-0233">DNA recombination</keyword>
<evidence type="ECO:0000256" key="1">
    <source>
        <dbReference type="ARBA" id="ARBA00022722"/>
    </source>
</evidence>
<feature type="compositionally biased region" description="Low complexity" evidence="9">
    <location>
        <begin position="330"/>
        <end position="342"/>
    </location>
</feature>
<dbReference type="OrthoDB" id="24645at2759"/>
<evidence type="ECO:0000256" key="3">
    <source>
        <dbReference type="ARBA" id="ARBA00022763"/>
    </source>
</evidence>
<evidence type="ECO:0000256" key="8">
    <source>
        <dbReference type="HAMAP-Rule" id="MF_03100"/>
    </source>
</evidence>
<evidence type="ECO:0000256" key="4">
    <source>
        <dbReference type="ARBA" id="ARBA00022801"/>
    </source>
</evidence>
<evidence type="ECO:0000256" key="7">
    <source>
        <dbReference type="ARBA" id="ARBA00023242"/>
    </source>
</evidence>
<sequence length="717" mass="78158">MSRAYSFPTFYCCYLLKSAHSLRSYKNYIGSAPDPARRLRKHNGDLTGGARKTAAYRPWIMQLLVHGFPSRSAATSFEYAWQNHHKSRYLRDKADNPLFQKRGARLEQNILVLQTMIRTHPFSIWPLHVKIFTEEALRCWDVLTSVPPSFLSSLLFRSSSSACELHANGNEFTKQYERLHNTQRQYGPLFPPGFTCSVELEGLDGLSGLRGSGRTGPIHLTDEHFTSPYLAKHAALVASGHPLKCSICSSPIHDFASNHLGTTLCTHTGCTSVSHLTCLTKEWLEAERRPVSSPHSPLLPSSTSASVSTSIISASTSSLHLPASSLIPRSSKPTTPASTSIPIPINAHVVSNPFNLGKGMIPRGGTCSSCRTYTLWGDIVKGCYRRRDGCAPTPVEEELDEGEEEALSLSGHSGGGELAGGLDLLSLGGSAPRRSSKVKGKKKASSATKSSTATLTTGKRGRPRKVKVDSDVKPERELNPSSSPTSARKRGRPRKVEPEPELGLEVDPSPTVTKRRKRRGKEGLTSTNGAISESGPSRSELLEESVSASVPTGSDIPRRRGRPRKLSLTSSATIPSVDLQGSDIVPDVQPRPSKRRGRPTKPSPFDRFLLSNETPEIHPEMQPSRQPGPSPVLIPPNHGFPGVEVASDTHSPLRIRHVQPSPFDRFLLSSETSAPEAAPISPPVVNADVAPENQLPLRRNDWIREAAASPALFLRRK</sequence>
<dbReference type="GO" id="GO:0000724">
    <property type="term" value="P:double-strand break repair via homologous recombination"/>
    <property type="evidence" value="ECO:0007669"/>
    <property type="project" value="TreeGrafter"/>
</dbReference>
<accession>A0A9P6C9E7</accession>
<dbReference type="InterPro" id="IPR050381">
    <property type="entry name" value="SLX1_endonuclease"/>
</dbReference>
<evidence type="ECO:0000256" key="5">
    <source>
        <dbReference type="ARBA" id="ARBA00023172"/>
    </source>
</evidence>
<keyword evidence="1 8" id="KW-0540">Nuclease</keyword>
<feature type="region of interest" description="Disordered" evidence="9">
    <location>
        <begin position="323"/>
        <end position="342"/>
    </location>
</feature>
<dbReference type="EMBL" id="MU151057">
    <property type="protein sequence ID" value="KAF9453910.1"/>
    <property type="molecule type" value="Genomic_DNA"/>
</dbReference>
<dbReference type="GO" id="GO:0008821">
    <property type="term" value="F:crossover junction DNA endonuclease activity"/>
    <property type="evidence" value="ECO:0007669"/>
    <property type="project" value="TreeGrafter"/>
</dbReference>
<dbReference type="SUPFAM" id="SSF82771">
    <property type="entry name" value="GIY-YIG endonuclease"/>
    <property type="match status" value="1"/>
</dbReference>
<dbReference type="Proteomes" id="UP000807342">
    <property type="component" value="Unassembled WGS sequence"/>
</dbReference>
<comment type="subunit">
    <text evidence="8">Forms a heterodimer with SLX4.</text>
</comment>
<keyword evidence="2 8" id="KW-0255">Endonuclease</keyword>
<comment type="subcellular location">
    <subcellularLocation>
        <location evidence="8">Nucleus</location>
    </subcellularLocation>
</comment>
<evidence type="ECO:0000259" key="10">
    <source>
        <dbReference type="PROSITE" id="PS50164"/>
    </source>
</evidence>
<comment type="caution">
    <text evidence="11">The sequence shown here is derived from an EMBL/GenBank/DDBJ whole genome shotgun (WGS) entry which is preliminary data.</text>
</comment>
<dbReference type="Gene3D" id="3.40.1440.10">
    <property type="entry name" value="GIY-YIG endonuclease"/>
    <property type="match status" value="1"/>
</dbReference>
<dbReference type="CDD" id="cd10455">
    <property type="entry name" value="GIY-YIG_SLX1"/>
    <property type="match status" value="1"/>
</dbReference>
<feature type="compositionally biased region" description="Acidic residues" evidence="9">
    <location>
        <begin position="395"/>
        <end position="406"/>
    </location>
</feature>
<evidence type="ECO:0000256" key="9">
    <source>
        <dbReference type="SAM" id="MobiDB-lite"/>
    </source>
</evidence>
<keyword evidence="12" id="KW-1185">Reference proteome</keyword>
<dbReference type="HAMAP" id="MF_03100">
    <property type="entry name" value="Endonuc_su_Slx1"/>
    <property type="match status" value="1"/>
</dbReference>
<feature type="compositionally biased region" description="Low complexity" evidence="9">
    <location>
        <begin position="445"/>
        <end position="458"/>
    </location>
</feature>
<dbReference type="Pfam" id="PF01541">
    <property type="entry name" value="GIY-YIG"/>
    <property type="match status" value="1"/>
</dbReference>
<dbReference type="GO" id="GO:0017108">
    <property type="term" value="F:5'-flap endonuclease activity"/>
    <property type="evidence" value="ECO:0007669"/>
    <property type="project" value="InterPro"/>
</dbReference>
<comment type="caution">
    <text evidence="8">Lacks conserved residue(s) required for the propagation of feature annotation.</text>
</comment>